<dbReference type="SUPFAM" id="SSF54695">
    <property type="entry name" value="POZ domain"/>
    <property type="match status" value="1"/>
</dbReference>
<accession>A0AA39XSY8</accession>
<name>A0AA39XSY8_9PEZI</name>
<dbReference type="PROSITE" id="PS50097">
    <property type="entry name" value="BTB"/>
    <property type="match status" value="1"/>
</dbReference>
<evidence type="ECO:0000259" key="1">
    <source>
        <dbReference type="PROSITE" id="PS50097"/>
    </source>
</evidence>
<sequence>MTDRDVSVVPNWEPDELFFQYIEQAQIQSSTVQLDPNTASPPRNLPRLSVFNNSDLLNDRIITIVVGEGPTERKWSVHEALLSAKSPYFRDLLNKDDEARKMREVFFRHTQPKMFSMLLQWMYGTTFGPATGPRIFRYAVPDGEDYTVSDYIRLYILGDKLKIVGVKNAAIDAVYGYFNDENASDIRCPSIVDVQLVFESTPADSPMRRLLTANLLFHLFNKKRTNLGSLPQGWTEVMSIDHTVSFALLEMLAEWGWSMGNNVPPMRIKNRQSFHDPIAIDDDEPVKTEPMEE</sequence>
<organism evidence="2 3">
    <name type="scientific">Cercophora newfieldiana</name>
    <dbReference type="NCBI Taxonomy" id="92897"/>
    <lineage>
        <taxon>Eukaryota</taxon>
        <taxon>Fungi</taxon>
        <taxon>Dikarya</taxon>
        <taxon>Ascomycota</taxon>
        <taxon>Pezizomycotina</taxon>
        <taxon>Sordariomycetes</taxon>
        <taxon>Sordariomycetidae</taxon>
        <taxon>Sordariales</taxon>
        <taxon>Lasiosphaeriaceae</taxon>
        <taxon>Cercophora</taxon>
    </lineage>
</organism>
<evidence type="ECO:0000313" key="2">
    <source>
        <dbReference type="EMBL" id="KAK0639220.1"/>
    </source>
</evidence>
<dbReference type="Pfam" id="PF00651">
    <property type="entry name" value="BTB"/>
    <property type="match status" value="1"/>
</dbReference>
<dbReference type="PANTHER" id="PTHR47843">
    <property type="entry name" value="BTB DOMAIN-CONTAINING PROTEIN-RELATED"/>
    <property type="match status" value="1"/>
</dbReference>
<evidence type="ECO:0000313" key="3">
    <source>
        <dbReference type="Proteomes" id="UP001174936"/>
    </source>
</evidence>
<comment type="caution">
    <text evidence="2">The sequence shown here is derived from an EMBL/GenBank/DDBJ whole genome shotgun (WGS) entry which is preliminary data.</text>
</comment>
<dbReference type="InterPro" id="IPR000210">
    <property type="entry name" value="BTB/POZ_dom"/>
</dbReference>
<reference evidence="2" key="1">
    <citation type="submission" date="2023-06" db="EMBL/GenBank/DDBJ databases">
        <title>Genome-scale phylogeny and comparative genomics of the fungal order Sordariales.</title>
        <authorList>
            <consortium name="Lawrence Berkeley National Laboratory"/>
            <person name="Hensen N."/>
            <person name="Bonometti L."/>
            <person name="Westerberg I."/>
            <person name="Brannstrom I.O."/>
            <person name="Guillou S."/>
            <person name="Cros-Aarteil S."/>
            <person name="Calhoun S."/>
            <person name="Haridas S."/>
            <person name="Kuo A."/>
            <person name="Mondo S."/>
            <person name="Pangilinan J."/>
            <person name="Riley R."/>
            <person name="Labutti K."/>
            <person name="Andreopoulos B."/>
            <person name="Lipzen A."/>
            <person name="Chen C."/>
            <person name="Yanf M."/>
            <person name="Daum C."/>
            <person name="Ng V."/>
            <person name="Clum A."/>
            <person name="Steindorff A."/>
            <person name="Ohm R."/>
            <person name="Martin F."/>
            <person name="Silar P."/>
            <person name="Natvig D."/>
            <person name="Lalanne C."/>
            <person name="Gautier V."/>
            <person name="Ament-Velasquez S.L."/>
            <person name="Kruys A."/>
            <person name="Hutchinson M.I."/>
            <person name="Powell A.J."/>
            <person name="Barry K."/>
            <person name="Miller A.N."/>
            <person name="Grigoriev I.V."/>
            <person name="Debuchy R."/>
            <person name="Gladieux P."/>
            <person name="Thoren M.H."/>
            <person name="Johannesson H."/>
        </authorList>
    </citation>
    <scope>NUCLEOTIDE SEQUENCE</scope>
    <source>
        <strain evidence="2">SMH2532-1</strain>
    </source>
</reference>
<dbReference type="Proteomes" id="UP001174936">
    <property type="component" value="Unassembled WGS sequence"/>
</dbReference>
<proteinExistence type="predicted"/>
<dbReference type="Gene3D" id="3.30.710.10">
    <property type="entry name" value="Potassium Channel Kv1.1, Chain A"/>
    <property type="match status" value="1"/>
</dbReference>
<dbReference type="SMART" id="SM00225">
    <property type="entry name" value="BTB"/>
    <property type="match status" value="1"/>
</dbReference>
<feature type="domain" description="BTB" evidence="1">
    <location>
        <begin position="60"/>
        <end position="123"/>
    </location>
</feature>
<dbReference type="PANTHER" id="PTHR47843:SF2">
    <property type="entry name" value="BTB DOMAIN-CONTAINING PROTEIN"/>
    <property type="match status" value="1"/>
</dbReference>
<keyword evidence="3" id="KW-1185">Reference proteome</keyword>
<protein>
    <recommendedName>
        <fullName evidence="1">BTB domain-containing protein</fullName>
    </recommendedName>
</protein>
<dbReference type="InterPro" id="IPR011333">
    <property type="entry name" value="SKP1/BTB/POZ_sf"/>
</dbReference>
<gene>
    <name evidence="2" type="ORF">B0T16DRAFT_238393</name>
</gene>
<dbReference type="CDD" id="cd18186">
    <property type="entry name" value="BTB_POZ_ZBTB_KLHL-like"/>
    <property type="match status" value="1"/>
</dbReference>
<dbReference type="EMBL" id="JAULSV010000007">
    <property type="protein sequence ID" value="KAK0639220.1"/>
    <property type="molecule type" value="Genomic_DNA"/>
</dbReference>
<dbReference type="AlphaFoldDB" id="A0AA39XSY8"/>